<dbReference type="AlphaFoldDB" id="A0A0J7XJL2"/>
<dbReference type="InterPro" id="IPR001647">
    <property type="entry name" value="HTH_TetR"/>
</dbReference>
<comment type="caution">
    <text evidence="6">The sequence shown here is derived from an EMBL/GenBank/DDBJ whole genome shotgun (WGS) entry which is preliminary data.</text>
</comment>
<dbReference type="PANTHER" id="PTHR47506:SF1">
    <property type="entry name" value="HTH-TYPE TRANSCRIPTIONAL REGULATOR YJDC"/>
    <property type="match status" value="1"/>
</dbReference>
<dbReference type="Proteomes" id="UP000052268">
    <property type="component" value="Unassembled WGS sequence"/>
</dbReference>
<dbReference type="PATRIC" id="fig|1114963.3.peg.4024"/>
<evidence type="ECO:0000313" key="7">
    <source>
        <dbReference type="Proteomes" id="UP000052268"/>
    </source>
</evidence>
<name>A0A0J7XJL2_9SPHN</name>
<dbReference type="OrthoDB" id="9795242at2"/>
<dbReference type="InterPro" id="IPR009057">
    <property type="entry name" value="Homeodomain-like_sf"/>
</dbReference>
<feature type="DNA-binding region" description="H-T-H motif" evidence="4">
    <location>
        <begin position="37"/>
        <end position="56"/>
    </location>
</feature>
<dbReference type="SUPFAM" id="SSF48498">
    <property type="entry name" value="Tetracyclin repressor-like, C-terminal domain"/>
    <property type="match status" value="1"/>
</dbReference>
<keyword evidence="7" id="KW-1185">Reference proteome</keyword>
<dbReference type="PROSITE" id="PS50977">
    <property type="entry name" value="HTH_TETR_2"/>
    <property type="match status" value="1"/>
</dbReference>
<dbReference type="PANTHER" id="PTHR47506">
    <property type="entry name" value="TRANSCRIPTIONAL REGULATORY PROTEIN"/>
    <property type="match status" value="1"/>
</dbReference>
<evidence type="ECO:0000256" key="4">
    <source>
        <dbReference type="PROSITE-ProRule" id="PRU00335"/>
    </source>
</evidence>
<evidence type="ECO:0000256" key="3">
    <source>
        <dbReference type="ARBA" id="ARBA00023163"/>
    </source>
</evidence>
<dbReference type="Gene3D" id="1.10.357.10">
    <property type="entry name" value="Tetracycline Repressor, domain 2"/>
    <property type="match status" value="1"/>
</dbReference>
<dbReference type="InterPro" id="IPR036271">
    <property type="entry name" value="Tet_transcr_reg_TetR-rel_C_sf"/>
</dbReference>
<evidence type="ECO:0000313" key="6">
    <source>
        <dbReference type="EMBL" id="KMS51844.1"/>
    </source>
</evidence>
<dbReference type="GO" id="GO:0003677">
    <property type="term" value="F:DNA binding"/>
    <property type="evidence" value="ECO:0007669"/>
    <property type="project" value="UniProtKB-UniRule"/>
</dbReference>
<gene>
    <name evidence="6" type="ORF">V474_02045</name>
</gene>
<dbReference type="EMBL" id="JACU01000010">
    <property type="protein sequence ID" value="KMS51844.1"/>
    <property type="molecule type" value="Genomic_DNA"/>
</dbReference>
<dbReference type="Pfam" id="PF00440">
    <property type="entry name" value="TetR_N"/>
    <property type="match status" value="1"/>
</dbReference>
<dbReference type="Gene3D" id="1.10.10.60">
    <property type="entry name" value="Homeodomain-like"/>
    <property type="match status" value="1"/>
</dbReference>
<keyword evidence="2 4" id="KW-0238">DNA-binding</keyword>
<keyword evidence="3" id="KW-0804">Transcription</keyword>
<keyword evidence="1" id="KW-0805">Transcription regulation</keyword>
<protein>
    <recommendedName>
        <fullName evidence="5">HTH tetR-type domain-containing protein</fullName>
    </recommendedName>
</protein>
<proteinExistence type="predicted"/>
<evidence type="ECO:0000256" key="1">
    <source>
        <dbReference type="ARBA" id="ARBA00023015"/>
    </source>
</evidence>
<organism evidence="6 7">
    <name type="scientific">Novosphingobium barchaimii LL02</name>
    <dbReference type="NCBI Taxonomy" id="1114963"/>
    <lineage>
        <taxon>Bacteria</taxon>
        <taxon>Pseudomonadati</taxon>
        <taxon>Pseudomonadota</taxon>
        <taxon>Alphaproteobacteria</taxon>
        <taxon>Sphingomonadales</taxon>
        <taxon>Sphingomonadaceae</taxon>
        <taxon>Novosphingobium</taxon>
    </lineage>
</organism>
<evidence type="ECO:0000256" key="2">
    <source>
        <dbReference type="ARBA" id="ARBA00023125"/>
    </source>
</evidence>
<sequence length="196" mass="20650">MTANLKSGRGRPRSFDTEQALATGEALFHEKGYEGVGLAALTSALGIKPPSFYAAFGSKAAFFERVLQRYSAAATPIADLFVPGRPVIDAVAHLLTDSARAYAADPERRGCLVLEAARASTDADICQLARTAAQRPRAAIHAFLMQSHPDAADSVTDMVVAVMSGMSAAAREGWDEKRLASVARIALMGIAAELGD</sequence>
<dbReference type="SUPFAM" id="SSF46689">
    <property type="entry name" value="Homeodomain-like"/>
    <property type="match status" value="1"/>
</dbReference>
<accession>A0A0J7XJL2</accession>
<dbReference type="RefSeq" id="WP_059153021.1">
    <property type="nucleotide sequence ID" value="NZ_KQ130457.1"/>
</dbReference>
<feature type="domain" description="HTH tetR-type" evidence="5">
    <location>
        <begin position="14"/>
        <end position="74"/>
    </location>
</feature>
<reference evidence="6 7" key="1">
    <citation type="journal article" date="2015" name="G3 (Bethesda)">
        <title>Insights into Ongoing Evolution of the Hexachlorocyclohexane Catabolic Pathway from Comparative Genomics of Ten Sphingomonadaceae Strains.</title>
        <authorList>
            <person name="Pearce S.L."/>
            <person name="Oakeshott J.G."/>
            <person name="Pandey G."/>
        </authorList>
    </citation>
    <scope>NUCLEOTIDE SEQUENCE [LARGE SCALE GENOMIC DNA]</scope>
    <source>
        <strain evidence="6 7">LL02</strain>
    </source>
</reference>
<evidence type="ECO:0000259" key="5">
    <source>
        <dbReference type="PROSITE" id="PS50977"/>
    </source>
</evidence>